<keyword evidence="1" id="KW-1133">Transmembrane helix</keyword>
<dbReference type="GO" id="GO:0006508">
    <property type="term" value="P:proteolysis"/>
    <property type="evidence" value="ECO:0007669"/>
    <property type="project" value="UniProtKB-KW"/>
</dbReference>
<dbReference type="GO" id="GO:0004175">
    <property type="term" value="F:endopeptidase activity"/>
    <property type="evidence" value="ECO:0007669"/>
    <property type="project" value="UniProtKB-ARBA"/>
</dbReference>
<keyword evidence="1" id="KW-0472">Membrane</keyword>
<comment type="caution">
    <text evidence="3">The sequence shown here is derived from an EMBL/GenBank/DDBJ whole genome shotgun (WGS) entry which is preliminary data.</text>
</comment>
<feature type="transmembrane region" description="Helical" evidence="1">
    <location>
        <begin position="104"/>
        <end position="121"/>
    </location>
</feature>
<dbReference type="OrthoDB" id="378663at2"/>
<organism evidence="3 4">
    <name type="scientific">Deinococcus koreensis</name>
    <dbReference type="NCBI Taxonomy" id="2054903"/>
    <lineage>
        <taxon>Bacteria</taxon>
        <taxon>Thermotogati</taxon>
        <taxon>Deinococcota</taxon>
        <taxon>Deinococci</taxon>
        <taxon>Deinococcales</taxon>
        <taxon>Deinococcaceae</taxon>
        <taxon>Deinococcus</taxon>
    </lineage>
</organism>
<dbReference type="Proteomes" id="UP000236379">
    <property type="component" value="Unassembled WGS sequence"/>
</dbReference>
<evidence type="ECO:0000259" key="2">
    <source>
        <dbReference type="Pfam" id="PF02517"/>
    </source>
</evidence>
<feature type="domain" description="CAAX prenyl protease 2/Lysostaphin resistance protein A-like" evidence="2">
    <location>
        <begin position="145"/>
        <end position="255"/>
    </location>
</feature>
<evidence type="ECO:0000313" key="4">
    <source>
        <dbReference type="Proteomes" id="UP000236379"/>
    </source>
</evidence>
<feature type="transmembrane region" description="Helical" evidence="1">
    <location>
        <begin position="161"/>
        <end position="178"/>
    </location>
</feature>
<keyword evidence="4" id="KW-1185">Reference proteome</keyword>
<dbReference type="AlphaFoldDB" id="A0A2K3UXK7"/>
<keyword evidence="3" id="KW-0645">Protease</keyword>
<accession>A0A2K3UXK7</accession>
<sequence length="268" mass="27530">MTTAAPPARSPRPWIGLLRLAVPGLIGVAALFPTARELVRGLLERPETAARIPANLPLDAVTALALIQPGLLTVGAVVLGGVLAPKVGLRSVLAGTARLSRSDLGLGVLSGVFSGAALVALDALTRPLLGEAGAALSLSQPRGLPETLVGVLYGGVTEELLLRWGVMTLLVWAGWRLFQRGQGAVRPGLMCGAILLSAVVFGLGHLGAAGSLVALTPAVILRTVGLNALVGTLFGWLYWRRTLETAMVAHASWHVTVTLIGLGLAALA</sequence>
<evidence type="ECO:0000256" key="1">
    <source>
        <dbReference type="SAM" id="Phobius"/>
    </source>
</evidence>
<feature type="transmembrane region" description="Helical" evidence="1">
    <location>
        <begin position="190"/>
        <end position="213"/>
    </location>
</feature>
<dbReference type="GO" id="GO:0008237">
    <property type="term" value="F:metallopeptidase activity"/>
    <property type="evidence" value="ECO:0007669"/>
    <property type="project" value="UniProtKB-KW"/>
</dbReference>
<dbReference type="EMBL" id="PPPD01000001">
    <property type="protein sequence ID" value="PNY81269.1"/>
    <property type="molecule type" value="Genomic_DNA"/>
</dbReference>
<dbReference type="Pfam" id="PF02517">
    <property type="entry name" value="Rce1-like"/>
    <property type="match status" value="1"/>
</dbReference>
<dbReference type="GO" id="GO:0080120">
    <property type="term" value="P:CAAX-box protein maturation"/>
    <property type="evidence" value="ECO:0007669"/>
    <property type="project" value="UniProtKB-ARBA"/>
</dbReference>
<dbReference type="InterPro" id="IPR003675">
    <property type="entry name" value="Rce1/LyrA-like_dom"/>
</dbReference>
<feature type="transmembrane region" description="Helical" evidence="1">
    <location>
        <begin position="17"/>
        <end position="35"/>
    </location>
</feature>
<proteinExistence type="predicted"/>
<keyword evidence="3" id="KW-0378">Hydrolase</keyword>
<evidence type="ECO:0000313" key="3">
    <source>
        <dbReference type="EMBL" id="PNY81269.1"/>
    </source>
</evidence>
<reference evidence="3 4" key="1">
    <citation type="submission" date="2018-01" db="EMBL/GenBank/DDBJ databases">
        <title>Deinococcus koreensis sp. nov., a radiation-resistant bacterium isolated from river water.</title>
        <authorList>
            <person name="Choi A."/>
        </authorList>
    </citation>
    <scope>NUCLEOTIDE SEQUENCE [LARGE SCALE GENOMIC DNA]</scope>
    <source>
        <strain evidence="3 4">SJW1-2</strain>
    </source>
</reference>
<name>A0A2K3UXK7_9DEIO</name>
<keyword evidence="3" id="KW-0482">Metalloprotease</keyword>
<dbReference type="RefSeq" id="WP_103311712.1">
    <property type="nucleotide sequence ID" value="NZ_PPPD01000001.1"/>
</dbReference>
<protein>
    <submittedName>
        <fullName evidence="3">CPBP family intramembrane metalloprotease</fullName>
    </submittedName>
</protein>
<keyword evidence="1" id="KW-0812">Transmembrane</keyword>
<feature type="transmembrane region" description="Helical" evidence="1">
    <location>
        <begin position="219"/>
        <end position="239"/>
    </location>
</feature>
<gene>
    <name evidence="3" type="ORF">CVO96_07600</name>
</gene>
<feature type="transmembrane region" description="Helical" evidence="1">
    <location>
        <begin position="60"/>
        <end position="83"/>
    </location>
</feature>